<dbReference type="PROSITE" id="PS51257">
    <property type="entry name" value="PROKAR_LIPOPROTEIN"/>
    <property type="match status" value="1"/>
</dbReference>
<evidence type="ECO:0008006" key="5">
    <source>
        <dbReference type="Google" id="ProtNLM"/>
    </source>
</evidence>
<dbReference type="AlphaFoldDB" id="A0A6G0JLJ0"/>
<reference evidence="3 4" key="1">
    <citation type="submission" date="2018-09" db="EMBL/GenBank/DDBJ databases">
        <title>Genomic investigation of the strawberry pathogen Phytophthora fragariae indicates pathogenicity is determined by transcriptional variation in three key races.</title>
        <authorList>
            <person name="Adams T.M."/>
            <person name="Armitage A.D."/>
            <person name="Sobczyk M.K."/>
            <person name="Bates H.J."/>
            <person name="Dunwell J.M."/>
            <person name="Nellist C.F."/>
            <person name="Harrison R.J."/>
        </authorList>
    </citation>
    <scope>NUCLEOTIDE SEQUENCE [LARGE SCALE GENOMIC DNA]</scope>
    <source>
        <strain evidence="3 4">ONT-3</strain>
    </source>
</reference>
<feature type="signal peptide" evidence="2">
    <location>
        <begin position="1"/>
        <end position="28"/>
    </location>
</feature>
<dbReference type="Proteomes" id="UP000488956">
    <property type="component" value="Unassembled WGS sequence"/>
</dbReference>
<evidence type="ECO:0000313" key="4">
    <source>
        <dbReference type="Proteomes" id="UP000488956"/>
    </source>
</evidence>
<dbReference type="EMBL" id="QXFX01005682">
    <property type="protein sequence ID" value="KAE9060168.1"/>
    <property type="molecule type" value="Genomic_DNA"/>
</dbReference>
<feature type="compositionally biased region" description="Pro residues" evidence="1">
    <location>
        <begin position="48"/>
        <end position="57"/>
    </location>
</feature>
<name>A0A6G0JLJ0_9STRA</name>
<sequence>MGIASSKPLKLAIFKVFAFSLTTMGCCGAHSHRVLREPAGSRGGVRPCPVPVSPVPS</sequence>
<protein>
    <recommendedName>
        <fullName evidence="5">RxLR effector protein</fullName>
    </recommendedName>
</protein>
<evidence type="ECO:0000256" key="2">
    <source>
        <dbReference type="SAM" id="SignalP"/>
    </source>
</evidence>
<accession>A0A6G0JLJ0</accession>
<comment type="caution">
    <text evidence="3">The sequence shown here is derived from an EMBL/GenBank/DDBJ whole genome shotgun (WGS) entry which is preliminary data.</text>
</comment>
<proteinExistence type="predicted"/>
<feature type="region of interest" description="Disordered" evidence="1">
    <location>
        <begin position="38"/>
        <end position="57"/>
    </location>
</feature>
<evidence type="ECO:0000313" key="3">
    <source>
        <dbReference type="EMBL" id="KAE9060168.1"/>
    </source>
</evidence>
<feature type="chain" id="PRO_5026168972" description="RxLR effector protein" evidence="2">
    <location>
        <begin position="29"/>
        <end position="57"/>
    </location>
</feature>
<gene>
    <name evidence="3" type="ORF">PF010_g30319</name>
</gene>
<organism evidence="3 4">
    <name type="scientific">Phytophthora fragariae</name>
    <dbReference type="NCBI Taxonomy" id="53985"/>
    <lineage>
        <taxon>Eukaryota</taxon>
        <taxon>Sar</taxon>
        <taxon>Stramenopiles</taxon>
        <taxon>Oomycota</taxon>
        <taxon>Peronosporomycetes</taxon>
        <taxon>Peronosporales</taxon>
        <taxon>Peronosporaceae</taxon>
        <taxon>Phytophthora</taxon>
    </lineage>
</organism>
<keyword evidence="2" id="KW-0732">Signal</keyword>
<evidence type="ECO:0000256" key="1">
    <source>
        <dbReference type="SAM" id="MobiDB-lite"/>
    </source>
</evidence>